<dbReference type="Gene3D" id="3.30.420.10">
    <property type="entry name" value="Ribonuclease H-like superfamily/Ribonuclease H"/>
    <property type="match status" value="1"/>
</dbReference>
<dbReference type="STRING" id="626940.BHW43_09220"/>
<evidence type="ECO:0000256" key="1">
    <source>
        <dbReference type="ARBA" id="ARBA00007705"/>
    </source>
</evidence>
<dbReference type="PANTHER" id="PTHR10133:SF27">
    <property type="entry name" value="DNA POLYMERASE NU"/>
    <property type="match status" value="1"/>
</dbReference>
<keyword evidence="13 16" id="KW-0234">DNA repair</keyword>
<dbReference type="InterPro" id="IPR002298">
    <property type="entry name" value="DNA_polymerase_A"/>
</dbReference>
<organism evidence="19 20">
    <name type="scientific">Phascolarctobacterium succinatutens</name>
    <dbReference type="NCBI Taxonomy" id="626940"/>
    <lineage>
        <taxon>Bacteria</taxon>
        <taxon>Bacillati</taxon>
        <taxon>Bacillota</taxon>
        <taxon>Negativicutes</taxon>
        <taxon>Acidaminococcales</taxon>
        <taxon>Acidaminococcaceae</taxon>
        <taxon>Phascolarctobacterium</taxon>
    </lineage>
</organism>
<feature type="domain" description="DNA-directed DNA polymerase family A palm" evidence="18">
    <location>
        <begin position="622"/>
        <end position="829"/>
    </location>
</feature>
<dbReference type="CDD" id="cd09898">
    <property type="entry name" value="H3TH_53EXO"/>
    <property type="match status" value="1"/>
</dbReference>
<dbReference type="Pfam" id="PF00476">
    <property type="entry name" value="DNA_pol_A"/>
    <property type="match status" value="1"/>
</dbReference>
<dbReference type="InterPro" id="IPR002421">
    <property type="entry name" value="5-3_exonuclease"/>
</dbReference>
<keyword evidence="7" id="KW-0540">Nuclease</keyword>
<comment type="function">
    <text evidence="16">In addition to polymerase activity, this DNA polymerase exhibits 5'-3' exonuclease activity.</text>
</comment>
<dbReference type="PRINTS" id="PR00868">
    <property type="entry name" value="DNAPOLI"/>
</dbReference>
<comment type="subunit">
    <text evidence="16">Single-chain monomer with multiple functions.</text>
</comment>
<protein>
    <recommendedName>
        <fullName evidence="3 15">DNA polymerase I</fullName>
        <ecNumber evidence="2 15">2.7.7.7</ecNumber>
    </recommendedName>
</protein>
<keyword evidence="8 16" id="KW-0227">DNA damage</keyword>
<dbReference type="SUPFAM" id="SSF53098">
    <property type="entry name" value="Ribonuclease H-like"/>
    <property type="match status" value="1"/>
</dbReference>
<dbReference type="AlphaFoldDB" id="A0A1Q6R2N4"/>
<dbReference type="FunFam" id="3.40.50.1010:FF:000001">
    <property type="entry name" value="DNA polymerase I"/>
    <property type="match status" value="1"/>
</dbReference>
<dbReference type="Pfam" id="PF22619">
    <property type="entry name" value="DNA_polI_exo1"/>
    <property type="match status" value="1"/>
</dbReference>
<feature type="domain" description="5'-3' exonuclease" evidence="17">
    <location>
        <begin position="3"/>
        <end position="262"/>
    </location>
</feature>
<evidence type="ECO:0000256" key="5">
    <source>
        <dbReference type="ARBA" id="ARBA00022695"/>
    </source>
</evidence>
<dbReference type="Pfam" id="PF01367">
    <property type="entry name" value="5_3_exonuc"/>
    <property type="match status" value="1"/>
</dbReference>
<comment type="caution">
    <text evidence="19">The sequence shown here is derived from an EMBL/GenBank/DDBJ whole genome shotgun (WGS) entry which is preliminary data.</text>
</comment>
<dbReference type="InterPro" id="IPR036279">
    <property type="entry name" value="5-3_exonuclease_C_sf"/>
</dbReference>
<evidence type="ECO:0000256" key="9">
    <source>
        <dbReference type="ARBA" id="ARBA00022801"/>
    </source>
</evidence>
<name>A0A1Q6R2N4_9FIRM</name>
<dbReference type="CDD" id="cd06140">
    <property type="entry name" value="DNA_polA_I_Bacillus_like_exo"/>
    <property type="match status" value="1"/>
</dbReference>
<dbReference type="Gene3D" id="1.20.1060.10">
    <property type="entry name" value="Taq DNA Polymerase, Chain T, domain 4"/>
    <property type="match status" value="1"/>
</dbReference>
<dbReference type="GO" id="GO:0003887">
    <property type="term" value="F:DNA-directed DNA polymerase activity"/>
    <property type="evidence" value="ECO:0007669"/>
    <property type="project" value="UniProtKB-UniRule"/>
</dbReference>
<dbReference type="InterPro" id="IPR008918">
    <property type="entry name" value="HhH2"/>
</dbReference>
<dbReference type="InterPro" id="IPR012337">
    <property type="entry name" value="RNaseH-like_sf"/>
</dbReference>
<dbReference type="EMBL" id="MNTG01000043">
    <property type="protein sequence ID" value="OLA36607.1"/>
    <property type="molecule type" value="Genomic_DNA"/>
</dbReference>
<dbReference type="Pfam" id="PF02739">
    <property type="entry name" value="5_3_exonuc_N"/>
    <property type="match status" value="1"/>
</dbReference>
<dbReference type="EC" id="2.7.7.7" evidence="2 15"/>
<dbReference type="InterPro" id="IPR019760">
    <property type="entry name" value="DNA-dir_DNA_pol_A_CS"/>
</dbReference>
<dbReference type="InterPro" id="IPR054690">
    <property type="entry name" value="DNA_polI_exonuclease"/>
</dbReference>
<evidence type="ECO:0000259" key="17">
    <source>
        <dbReference type="SMART" id="SM00475"/>
    </source>
</evidence>
<dbReference type="FunFam" id="1.20.1060.10:FF:000001">
    <property type="entry name" value="DNA polymerase I"/>
    <property type="match status" value="1"/>
</dbReference>
<dbReference type="InterPro" id="IPR029060">
    <property type="entry name" value="PIN-like_dom_sf"/>
</dbReference>
<dbReference type="CDD" id="cd08637">
    <property type="entry name" value="DNA_pol_A_pol_I_C"/>
    <property type="match status" value="1"/>
</dbReference>
<dbReference type="Gene3D" id="1.10.150.20">
    <property type="entry name" value="5' to 3' exonuclease, C-terminal subdomain"/>
    <property type="match status" value="2"/>
</dbReference>
<dbReference type="InterPro" id="IPR036397">
    <property type="entry name" value="RNaseH_sf"/>
</dbReference>
<evidence type="ECO:0000256" key="14">
    <source>
        <dbReference type="ARBA" id="ARBA00049244"/>
    </source>
</evidence>
<evidence type="ECO:0000256" key="10">
    <source>
        <dbReference type="ARBA" id="ARBA00022839"/>
    </source>
</evidence>
<evidence type="ECO:0000256" key="8">
    <source>
        <dbReference type="ARBA" id="ARBA00022763"/>
    </source>
</evidence>
<dbReference type="GO" id="GO:0008409">
    <property type="term" value="F:5'-3' exonuclease activity"/>
    <property type="evidence" value="ECO:0007669"/>
    <property type="project" value="UniProtKB-UniRule"/>
</dbReference>
<keyword evidence="5 16" id="KW-0548">Nucleotidyltransferase</keyword>
<dbReference type="NCBIfam" id="TIGR00593">
    <property type="entry name" value="pola"/>
    <property type="match status" value="1"/>
</dbReference>
<dbReference type="InterPro" id="IPR020045">
    <property type="entry name" value="DNA_polI_H3TH"/>
</dbReference>
<dbReference type="FunFam" id="1.10.150.20:FF:000002">
    <property type="entry name" value="DNA polymerase I"/>
    <property type="match status" value="1"/>
</dbReference>
<dbReference type="GO" id="GO:0006261">
    <property type="term" value="P:DNA-templated DNA replication"/>
    <property type="evidence" value="ECO:0007669"/>
    <property type="project" value="UniProtKB-UniRule"/>
</dbReference>
<keyword evidence="6 16" id="KW-0235">DNA replication</keyword>
<dbReference type="FunFam" id="1.10.150.20:FF:000003">
    <property type="entry name" value="DNA polymerase I"/>
    <property type="match status" value="1"/>
</dbReference>
<dbReference type="InterPro" id="IPR020046">
    <property type="entry name" value="5-3_exonucl_a-hlix_arch_N"/>
</dbReference>
<evidence type="ECO:0000256" key="13">
    <source>
        <dbReference type="ARBA" id="ARBA00023204"/>
    </source>
</evidence>
<evidence type="ECO:0000256" key="4">
    <source>
        <dbReference type="ARBA" id="ARBA00022679"/>
    </source>
</evidence>
<comment type="catalytic activity">
    <reaction evidence="14 16">
        <text>DNA(n) + a 2'-deoxyribonucleoside 5'-triphosphate = DNA(n+1) + diphosphate</text>
        <dbReference type="Rhea" id="RHEA:22508"/>
        <dbReference type="Rhea" id="RHEA-COMP:17339"/>
        <dbReference type="Rhea" id="RHEA-COMP:17340"/>
        <dbReference type="ChEBI" id="CHEBI:33019"/>
        <dbReference type="ChEBI" id="CHEBI:61560"/>
        <dbReference type="ChEBI" id="CHEBI:173112"/>
        <dbReference type="EC" id="2.7.7.7"/>
    </reaction>
</comment>
<dbReference type="CDD" id="cd09859">
    <property type="entry name" value="PIN_53EXO"/>
    <property type="match status" value="1"/>
</dbReference>
<evidence type="ECO:0000256" key="15">
    <source>
        <dbReference type="NCBIfam" id="TIGR00593"/>
    </source>
</evidence>
<dbReference type="GO" id="GO:0003677">
    <property type="term" value="F:DNA binding"/>
    <property type="evidence" value="ECO:0007669"/>
    <property type="project" value="UniProtKB-UniRule"/>
</dbReference>
<dbReference type="SUPFAM" id="SSF88723">
    <property type="entry name" value="PIN domain-like"/>
    <property type="match status" value="1"/>
</dbReference>
<dbReference type="SMART" id="SM00279">
    <property type="entry name" value="HhH2"/>
    <property type="match status" value="1"/>
</dbReference>
<evidence type="ECO:0000256" key="3">
    <source>
        <dbReference type="ARBA" id="ARBA00020311"/>
    </source>
</evidence>
<dbReference type="InterPro" id="IPR018320">
    <property type="entry name" value="DNA_polymerase_1"/>
</dbReference>
<accession>A0A1Q6R2N4</accession>
<evidence type="ECO:0000313" key="19">
    <source>
        <dbReference type="EMBL" id="OLA36607.1"/>
    </source>
</evidence>
<evidence type="ECO:0000256" key="2">
    <source>
        <dbReference type="ARBA" id="ARBA00012417"/>
    </source>
</evidence>
<dbReference type="InterPro" id="IPR001098">
    <property type="entry name" value="DNA-dir_DNA_pol_A_palm_dom"/>
</dbReference>
<evidence type="ECO:0000259" key="18">
    <source>
        <dbReference type="SMART" id="SM00482"/>
    </source>
</evidence>
<reference evidence="19 20" key="1">
    <citation type="journal article" date="2016" name="Nat. Biotechnol.">
        <title>Measurement of bacterial replication rates in microbial communities.</title>
        <authorList>
            <person name="Brown C.T."/>
            <person name="Olm M.R."/>
            <person name="Thomas B.C."/>
            <person name="Banfield J.F."/>
        </authorList>
    </citation>
    <scope>NUCLEOTIDE SEQUENCE [LARGE SCALE GENOMIC DNA]</scope>
    <source>
        <strain evidence="19">46_33</strain>
    </source>
</reference>
<dbReference type="SUPFAM" id="SSF47807">
    <property type="entry name" value="5' to 3' exonuclease, C-terminal subdomain"/>
    <property type="match status" value="1"/>
</dbReference>
<evidence type="ECO:0000256" key="6">
    <source>
        <dbReference type="ARBA" id="ARBA00022705"/>
    </source>
</evidence>
<comment type="similarity">
    <text evidence="1 16">Belongs to the DNA polymerase type-A family.</text>
</comment>
<dbReference type="RefSeq" id="WP_303680327.1">
    <property type="nucleotide sequence ID" value="NZ_MNTG01000043.1"/>
</dbReference>
<dbReference type="PANTHER" id="PTHR10133">
    <property type="entry name" value="DNA POLYMERASE I"/>
    <property type="match status" value="1"/>
</dbReference>
<evidence type="ECO:0000256" key="16">
    <source>
        <dbReference type="RuleBase" id="RU004460"/>
    </source>
</evidence>
<evidence type="ECO:0000313" key="20">
    <source>
        <dbReference type="Proteomes" id="UP000186777"/>
    </source>
</evidence>
<dbReference type="SUPFAM" id="SSF56672">
    <property type="entry name" value="DNA/RNA polymerases"/>
    <property type="match status" value="1"/>
</dbReference>
<evidence type="ECO:0000256" key="7">
    <source>
        <dbReference type="ARBA" id="ARBA00022722"/>
    </source>
</evidence>
<dbReference type="SMART" id="SM00475">
    <property type="entry name" value="53EXOc"/>
    <property type="match status" value="1"/>
</dbReference>
<dbReference type="Proteomes" id="UP000186777">
    <property type="component" value="Unassembled WGS sequence"/>
</dbReference>
<dbReference type="Gene3D" id="3.30.70.370">
    <property type="match status" value="1"/>
</dbReference>
<dbReference type="GO" id="GO:0006302">
    <property type="term" value="P:double-strand break repair"/>
    <property type="evidence" value="ECO:0007669"/>
    <property type="project" value="TreeGrafter"/>
</dbReference>
<keyword evidence="9 16" id="KW-0378">Hydrolase</keyword>
<dbReference type="SMART" id="SM00482">
    <property type="entry name" value="POLAc"/>
    <property type="match status" value="1"/>
</dbReference>
<keyword evidence="10 16" id="KW-0269">Exonuclease</keyword>
<gene>
    <name evidence="16" type="primary">polA</name>
    <name evidence="19" type="ORF">BHW43_09220</name>
</gene>
<sequence length="865" mass="96353">MADKFLVIDGSSLIHRAFFALPPLTTRQGIHTGAVYGLCNMLLKLLDEVKPRYMAVAFDKSRKTFRSKLYAEYKAQRKPTPSELSEQFPLAMKVLECMGIRTLELDDYEADDIIGTFAAQAPPEVEVIIVTGDRDELQLIDKRTKVFYTKRGISDIQVFDEAEFAANYEGLQPKQLIELKGLMGDTSDNIPGVPGVGPKTAMKLIKEYGNVETVLENIEKVSGKSLKTKLTDNKESALLSKQLATICTEAPVDTAVQTYELQPMKEEARTLMQDLEFRNMYERFAAVLGGAQDSFDLFGEAVEQEGLPQIAVNTPQLAEELFGALAKAKQPVAVHAQVAGQLPELYFSSAEILVNDKIYVLDAQSGCWDKFDSWLADADSKKITIDSKELYKCCLCRKVKVQGIVDDVALAGYVADPGHSSYSLEDLSRRNLPGVLATPCENLLQLASKLRGLLAEQQQLKLYEEFELPLAPVLAQMEFAGITPDKELLLQLNEDMGHRIAKLEALAQEQAGEEFNLKSPKQLGVILFERLQLPVIKKTKTGYSTDAKVLEALEGKHPLIATILEHRKLAKLQSTYLEGLQPLINPKTGRIHTHFQQTVTVTGRLSSTDPNLQNIPARTEEGRQIRRIFVPGAGYDLLMSCDYSQVELRILACIAQDELLLEAFRHGQDIHARTAAEVFGVPLEEVTPQMRSRAKAVNFGIVYGISDFGLAKQLDVGRKEAAGYIDSYFERYTGVKKYMEDIVAKAREQGYVSTLMGRRRYLPEIRSSNFNLRSFAERTAINTPIQGTAADIMKKAMIAVQRELDKAQCKSRILLQVHDELVLEVTEDEKEQAAQLVRTAMEGAASLDIPLLADVNCGRDWAETK</sequence>
<keyword evidence="4 16" id="KW-0808">Transferase</keyword>
<proteinExistence type="inferred from homology"/>
<evidence type="ECO:0000256" key="11">
    <source>
        <dbReference type="ARBA" id="ARBA00022932"/>
    </source>
</evidence>
<dbReference type="Gene3D" id="3.40.50.1010">
    <property type="entry name" value="5'-nuclease"/>
    <property type="match status" value="1"/>
</dbReference>
<keyword evidence="12 16" id="KW-0238">DNA-binding</keyword>
<dbReference type="InterPro" id="IPR043502">
    <property type="entry name" value="DNA/RNA_pol_sf"/>
</dbReference>
<keyword evidence="11 16" id="KW-0239">DNA-directed DNA polymerase</keyword>
<dbReference type="PROSITE" id="PS00447">
    <property type="entry name" value="DNA_POLYMERASE_A"/>
    <property type="match status" value="1"/>
</dbReference>
<evidence type="ECO:0000256" key="12">
    <source>
        <dbReference type="ARBA" id="ARBA00023125"/>
    </source>
</evidence>